<name>A0A4Y2MPW1_ARAVE</name>
<gene>
    <name evidence="2" type="ORF">AVEN_185113_1</name>
</gene>
<dbReference type="AlphaFoldDB" id="A0A4Y2MPW1"/>
<dbReference type="EMBL" id="BGPR01007662">
    <property type="protein sequence ID" value="GBN28589.1"/>
    <property type="molecule type" value="Genomic_DNA"/>
</dbReference>
<reference evidence="2 3" key="1">
    <citation type="journal article" date="2019" name="Sci. Rep.">
        <title>Orb-weaving spider Araneus ventricosus genome elucidates the spidroin gene catalogue.</title>
        <authorList>
            <person name="Kono N."/>
            <person name="Nakamura H."/>
            <person name="Ohtoshi R."/>
            <person name="Moran D.A.P."/>
            <person name="Shinohara A."/>
            <person name="Yoshida Y."/>
            <person name="Fujiwara M."/>
            <person name="Mori M."/>
            <person name="Tomita M."/>
            <person name="Arakawa K."/>
        </authorList>
    </citation>
    <scope>NUCLEOTIDE SEQUENCE [LARGE SCALE GENOMIC DNA]</scope>
</reference>
<organism evidence="2 3">
    <name type="scientific">Araneus ventricosus</name>
    <name type="common">Orbweaver spider</name>
    <name type="synonym">Epeira ventricosa</name>
    <dbReference type="NCBI Taxonomy" id="182803"/>
    <lineage>
        <taxon>Eukaryota</taxon>
        <taxon>Metazoa</taxon>
        <taxon>Ecdysozoa</taxon>
        <taxon>Arthropoda</taxon>
        <taxon>Chelicerata</taxon>
        <taxon>Arachnida</taxon>
        <taxon>Araneae</taxon>
        <taxon>Araneomorphae</taxon>
        <taxon>Entelegynae</taxon>
        <taxon>Araneoidea</taxon>
        <taxon>Araneidae</taxon>
        <taxon>Araneus</taxon>
    </lineage>
</organism>
<evidence type="ECO:0000313" key="3">
    <source>
        <dbReference type="Proteomes" id="UP000499080"/>
    </source>
</evidence>
<protein>
    <recommendedName>
        <fullName evidence="4">Gustatory receptor</fullName>
    </recommendedName>
</protein>
<proteinExistence type="predicted"/>
<evidence type="ECO:0000256" key="1">
    <source>
        <dbReference type="SAM" id="Phobius"/>
    </source>
</evidence>
<dbReference type="OrthoDB" id="6437580at2759"/>
<keyword evidence="1" id="KW-0472">Membrane</keyword>
<feature type="transmembrane region" description="Helical" evidence="1">
    <location>
        <begin position="217"/>
        <end position="240"/>
    </location>
</feature>
<feature type="transmembrane region" description="Helical" evidence="1">
    <location>
        <begin position="141"/>
        <end position="160"/>
    </location>
</feature>
<accession>A0A4Y2MPW1</accession>
<evidence type="ECO:0008006" key="4">
    <source>
        <dbReference type="Google" id="ProtNLM"/>
    </source>
</evidence>
<sequence length="241" mass="28087">MIAIFCTNKSEIDSWFQMICFGKDQNTYFPVKLTVVVTYYVGTRTIKYVCPLLLILFYIRQCFMLSQYLKEQREYFSLKQIYIPSFIQDYCFLHKTILLAESALSLQIFWLLSSQFNSLFVLFSATLRYSSSSAFIVDLEYIIFAALQGVSFFVVIFFAAQVHEEDEELRHEVKDIAFQLKNLKGTEESYEALFLFLESKRPLALTASGLFQFKKNLLLTSAGILITYNLLILQLDIIYFA</sequence>
<feature type="transmembrane region" description="Helical" evidence="1">
    <location>
        <begin position="108"/>
        <end position="129"/>
    </location>
</feature>
<comment type="caution">
    <text evidence="2">The sequence shown here is derived from an EMBL/GenBank/DDBJ whole genome shotgun (WGS) entry which is preliminary data.</text>
</comment>
<keyword evidence="1" id="KW-0812">Transmembrane</keyword>
<evidence type="ECO:0000313" key="2">
    <source>
        <dbReference type="EMBL" id="GBN28589.1"/>
    </source>
</evidence>
<keyword evidence="3" id="KW-1185">Reference proteome</keyword>
<keyword evidence="1" id="KW-1133">Transmembrane helix</keyword>
<dbReference type="Proteomes" id="UP000499080">
    <property type="component" value="Unassembled WGS sequence"/>
</dbReference>